<feature type="signal peptide" evidence="1">
    <location>
        <begin position="1"/>
        <end position="20"/>
    </location>
</feature>
<evidence type="ECO:0000313" key="2">
    <source>
        <dbReference type="EMBL" id="MDF0602817.1"/>
    </source>
</evidence>
<name>A0AAE3NVC9_9RHOB</name>
<proteinExistence type="predicted"/>
<dbReference type="EMBL" id="JARGYC010000062">
    <property type="protein sequence ID" value="MDF0602817.1"/>
    <property type="molecule type" value="Genomic_DNA"/>
</dbReference>
<evidence type="ECO:0008006" key="4">
    <source>
        <dbReference type="Google" id="ProtNLM"/>
    </source>
</evidence>
<comment type="caution">
    <text evidence="2">The sequence shown here is derived from an EMBL/GenBank/DDBJ whole genome shotgun (WGS) entry which is preliminary data.</text>
</comment>
<keyword evidence="1" id="KW-0732">Signal</keyword>
<evidence type="ECO:0000313" key="3">
    <source>
        <dbReference type="Proteomes" id="UP001220964"/>
    </source>
</evidence>
<reference evidence="2" key="1">
    <citation type="submission" date="2023-03" db="EMBL/GenBank/DDBJ databases">
        <title>Multiphase analysis and comparison of six strains from genera Psychromarinibacter, Lutimaribacter, and Maritimibacter, including a novel species: Psychromarinibacter sediminicola sp. nov.</title>
        <authorList>
            <person name="Wang Y.-H."/>
            <person name="Ye M.-Q."/>
            <person name="Du Z.-J."/>
        </authorList>
    </citation>
    <scope>NUCLEOTIDE SEQUENCE</scope>
    <source>
        <strain evidence="2">C21-152</strain>
    </source>
</reference>
<sequence length="106" mass="11708">MKSLALVAVLAATLSAPAFAGGRYYTYTYGQGTVIQVSCYRGPWTEVIWDRPNPVFIDTLVAAGYDYPTAHAIGERVCRDPALVNNPAGLRAEMTRIYRSAPVYRY</sequence>
<dbReference type="AlphaFoldDB" id="A0AAE3NVC9"/>
<gene>
    <name evidence="2" type="ORF">P1J78_18915</name>
</gene>
<protein>
    <recommendedName>
        <fullName evidence="4">KTSC domain-containing protein</fullName>
    </recommendedName>
</protein>
<keyword evidence="3" id="KW-1185">Reference proteome</keyword>
<accession>A0AAE3NVC9</accession>
<organism evidence="2 3">
    <name type="scientific">Psychromarinibacter sediminicola</name>
    <dbReference type="NCBI Taxonomy" id="3033385"/>
    <lineage>
        <taxon>Bacteria</taxon>
        <taxon>Pseudomonadati</taxon>
        <taxon>Pseudomonadota</taxon>
        <taxon>Alphaproteobacteria</taxon>
        <taxon>Rhodobacterales</taxon>
        <taxon>Paracoccaceae</taxon>
        <taxon>Psychromarinibacter</taxon>
    </lineage>
</organism>
<dbReference type="RefSeq" id="WP_275568942.1">
    <property type="nucleotide sequence ID" value="NZ_JARGYC010000062.1"/>
</dbReference>
<feature type="chain" id="PRO_5042089149" description="KTSC domain-containing protein" evidence="1">
    <location>
        <begin position="21"/>
        <end position="106"/>
    </location>
</feature>
<evidence type="ECO:0000256" key="1">
    <source>
        <dbReference type="SAM" id="SignalP"/>
    </source>
</evidence>
<dbReference type="Proteomes" id="UP001220964">
    <property type="component" value="Unassembled WGS sequence"/>
</dbReference>